<dbReference type="Gene3D" id="3.40.1620.10">
    <property type="entry name" value="YefM-like domain"/>
    <property type="match status" value="1"/>
</dbReference>
<organism evidence="3 4">
    <name type="scientific">Brucella intermedia GD04153</name>
    <dbReference type="NCBI Taxonomy" id="2975438"/>
    <lineage>
        <taxon>Bacteria</taxon>
        <taxon>Pseudomonadati</taxon>
        <taxon>Pseudomonadota</taxon>
        <taxon>Alphaproteobacteria</taxon>
        <taxon>Hyphomicrobiales</taxon>
        <taxon>Brucellaceae</taxon>
        <taxon>Brucella/Ochrobactrum group</taxon>
        <taxon>Brucella</taxon>
    </lineage>
</organism>
<evidence type="ECO:0000256" key="2">
    <source>
        <dbReference type="SAM" id="MobiDB-lite"/>
    </source>
</evidence>
<comment type="similarity">
    <text evidence="1">Belongs to the phD/YefM antitoxin family.</text>
</comment>
<dbReference type="NCBIfam" id="TIGR01552">
    <property type="entry name" value="phd_fam"/>
    <property type="match status" value="1"/>
</dbReference>
<dbReference type="AlphaFoldDB" id="A0AA42H0V6"/>
<evidence type="ECO:0000256" key="1">
    <source>
        <dbReference type="ARBA" id="ARBA00009981"/>
    </source>
</evidence>
<gene>
    <name evidence="3" type="ORF">N7376_21735</name>
</gene>
<proteinExistence type="inferred from homology"/>
<dbReference type="SUPFAM" id="SSF143120">
    <property type="entry name" value="YefM-like"/>
    <property type="match status" value="1"/>
</dbReference>
<reference evidence="3" key="1">
    <citation type="submission" date="2022-09" db="EMBL/GenBank/DDBJ databases">
        <title>Intensive care unit water sources are persistently colonized with multi-drug resistant bacteria and are the site of extensive horizontal gene transfer of antibiotic resistance genes.</title>
        <authorList>
            <person name="Diorio-Toth L."/>
        </authorList>
    </citation>
    <scope>NUCLEOTIDE SEQUENCE</scope>
    <source>
        <strain evidence="3">GD04153</strain>
    </source>
</reference>
<evidence type="ECO:0000313" key="3">
    <source>
        <dbReference type="EMBL" id="MDH0126601.1"/>
    </source>
</evidence>
<dbReference type="InterPro" id="IPR036165">
    <property type="entry name" value="YefM-like_sf"/>
</dbReference>
<comment type="caution">
    <text evidence="3">The sequence shown here is derived from an EMBL/GenBank/DDBJ whole genome shotgun (WGS) entry which is preliminary data.</text>
</comment>
<sequence length="84" mass="9244">MAGKVFVDIAEAAERFEELIDIVLRDDEVVICRAGDPIAAIVPISQNGQGTWDEVWALALKGRPANTHQTSNHDELYDENGLPK</sequence>
<dbReference type="EMBL" id="JAODYY010000014">
    <property type="protein sequence ID" value="MDH0126601.1"/>
    <property type="molecule type" value="Genomic_DNA"/>
</dbReference>
<protein>
    <submittedName>
        <fullName evidence="3">Type II toxin-antitoxin system prevent-host-death family antitoxin</fullName>
    </submittedName>
</protein>
<accession>A0AA42H0V6</accession>
<evidence type="ECO:0000313" key="4">
    <source>
        <dbReference type="Proteomes" id="UP001158087"/>
    </source>
</evidence>
<name>A0AA42H0V6_9HYPH</name>
<dbReference type="Proteomes" id="UP001158087">
    <property type="component" value="Unassembled WGS sequence"/>
</dbReference>
<feature type="region of interest" description="Disordered" evidence="2">
    <location>
        <begin position="64"/>
        <end position="84"/>
    </location>
</feature>